<dbReference type="InterPro" id="IPR018647">
    <property type="entry name" value="SLFN_3-like_DNA/RNA_helicase"/>
</dbReference>
<dbReference type="Proteomes" id="UP001330827">
    <property type="component" value="Chromosome"/>
</dbReference>
<dbReference type="CDD" id="cd00009">
    <property type="entry name" value="AAA"/>
    <property type="match status" value="1"/>
</dbReference>
<keyword evidence="3" id="KW-1185">Reference proteome</keyword>
<dbReference type="Pfam" id="PF09848">
    <property type="entry name" value="SLFN-g3_helicase"/>
    <property type="match status" value="1"/>
</dbReference>
<evidence type="ECO:0000313" key="3">
    <source>
        <dbReference type="Proteomes" id="UP001330827"/>
    </source>
</evidence>
<sequence>MAAQVREGSLISQLHQNFIHAHGHEPSTSEVRFWEESIPVLTSVLLEAGLDHVDMMIEYALPLTSKYADVVLAGVHPVSGQPSYVVIELKQWSRAKPEEGEPLLCRVDPYARPVLNPIEQVRGYCDYLASFNGALAEFPERIAGVAYLYNATEFGISGLREERLGVRGRLFSGERRDEFIAYLCELLAPESGAAAAEGLLTGSIAPPKPLLTVAANEVREREQYVLLDEQRVAYEEVMHAVRRARRSANKEVVVVTGNPGSGKSAIALALLGELHRSGSTVLYATGSAALTKTMRKIAGARSREVQSLFTYFNSFITAEPNSVDVLICDEAHRIRETSTNRYTPASHRTGRLQVEELIDAAQVPVFLLDEFQAVRPGELGTVNMIRKTAEERGIDCRIVSLSGNFRNSGSDEYLRWVTQLLDPPKAGPKSWQPERRMDLRTANSPQELEEFLHQQRSLGFSARMTAGYCWRWSEAKPGEPLPKDVVIGDWARPWSLRGDRSVMGAPPAALWATDPAGFSQVGSVYTAQGFEYDWSGVILGPDLVWRNGKWVVDRAASKDPVFRKVIADDDVHRLILNTYKVLLTRGMAGTVIYSTDAATRVKLRELIETPVTAAL</sequence>
<protein>
    <submittedName>
        <fullName evidence="2">DUF2075 domain-containing protein</fullName>
    </submittedName>
</protein>
<accession>A0ABZ1GD03</accession>
<dbReference type="SMART" id="SM00382">
    <property type="entry name" value="AAA"/>
    <property type="match status" value="1"/>
</dbReference>
<dbReference type="Gene3D" id="3.40.50.300">
    <property type="entry name" value="P-loop containing nucleotide triphosphate hydrolases"/>
    <property type="match status" value="1"/>
</dbReference>
<dbReference type="InterPro" id="IPR027417">
    <property type="entry name" value="P-loop_NTPase"/>
</dbReference>
<evidence type="ECO:0000259" key="1">
    <source>
        <dbReference type="SMART" id="SM00382"/>
    </source>
</evidence>
<dbReference type="EMBL" id="CP109114">
    <property type="protein sequence ID" value="WSC17843.1"/>
    <property type="molecule type" value="Genomic_DNA"/>
</dbReference>
<dbReference type="SUPFAM" id="SSF52540">
    <property type="entry name" value="P-loop containing nucleoside triphosphate hydrolases"/>
    <property type="match status" value="1"/>
</dbReference>
<reference evidence="2 3" key="1">
    <citation type="submission" date="2022-10" db="EMBL/GenBank/DDBJ databases">
        <title>The complete genomes of actinobacterial strains from the NBC collection.</title>
        <authorList>
            <person name="Joergensen T.S."/>
            <person name="Alvarez Arevalo M."/>
            <person name="Sterndorff E.B."/>
            <person name="Faurdal D."/>
            <person name="Vuksanovic O."/>
            <person name="Mourched A.-S."/>
            <person name="Charusanti P."/>
            <person name="Shaw S."/>
            <person name="Blin K."/>
            <person name="Weber T."/>
        </authorList>
    </citation>
    <scope>NUCLEOTIDE SEQUENCE [LARGE SCALE GENOMIC DNA]</scope>
    <source>
        <strain evidence="2 3">NBC 01769</strain>
    </source>
</reference>
<feature type="domain" description="AAA+ ATPase" evidence="1">
    <location>
        <begin position="249"/>
        <end position="404"/>
    </location>
</feature>
<proteinExistence type="predicted"/>
<dbReference type="InterPro" id="IPR003593">
    <property type="entry name" value="AAA+_ATPase"/>
</dbReference>
<organism evidence="2 3">
    <name type="scientific">Streptomyces brevispora</name>
    <dbReference type="NCBI Taxonomy" id="887462"/>
    <lineage>
        <taxon>Bacteria</taxon>
        <taxon>Bacillati</taxon>
        <taxon>Actinomycetota</taxon>
        <taxon>Actinomycetes</taxon>
        <taxon>Kitasatosporales</taxon>
        <taxon>Streptomycetaceae</taxon>
        <taxon>Streptomyces</taxon>
    </lineage>
</organism>
<name>A0ABZ1GD03_9ACTN</name>
<gene>
    <name evidence="2" type="ORF">OIE64_12435</name>
</gene>
<evidence type="ECO:0000313" key="2">
    <source>
        <dbReference type="EMBL" id="WSC17843.1"/>
    </source>
</evidence>